<dbReference type="CDD" id="cd16657">
    <property type="entry name" value="RING-Ubox_UBE4A"/>
    <property type="match status" value="1"/>
</dbReference>
<evidence type="ECO:0000256" key="7">
    <source>
        <dbReference type="ARBA" id="ARBA00022679"/>
    </source>
</evidence>
<dbReference type="InterPro" id="IPR019474">
    <property type="entry name" value="Ub_conjug_fac_E4_core"/>
</dbReference>
<evidence type="ECO:0000256" key="11">
    <source>
        <dbReference type="ARBA" id="ARBA00040077"/>
    </source>
</evidence>
<evidence type="ECO:0000256" key="12">
    <source>
        <dbReference type="SAM" id="Coils"/>
    </source>
</evidence>
<dbReference type="GO" id="GO:0005634">
    <property type="term" value="C:nucleus"/>
    <property type="evidence" value="ECO:0007669"/>
    <property type="project" value="TreeGrafter"/>
</dbReference>
<feature type="region of interest" description="Disordered" evidence="13">
    <location>
        <begin position="98"/>
        <end position="130"/>
    </location>
</feature>
<name>A0A7R9K6Y7_TIMGE</name>
<comment type="function">
    <text evidence="10">Ubiquitin-protein ligase that probably functions as an E3 ligase in conjunction with specific E1 and E2 ligases. May also function as an E4 ligase mediating the assembly of polyubiquitin chains on substrates ubiquitinated by another E3 ubiquitin ligase. Mediates 'Lys-48'-linked polyubiquitination of substrates.</text>
</comment>
<evidence type="ECO:0000256" key="1">
    <source>
        <dbReference type="ARBA" id="ARBA00000900"/>
    </source>
</evidence>
<dbReference type="GO" id="GO:0036503">
    <property type="term" value="P:ERAD pathway"/>
    <property type="evidence" value="ECO:0007669"/>
    <property type="project" value="InterPro"/>
</dbReference>
<proteinExistence type="inferred from homology"/>
<dbReference type="SUPFAM" id="SSF57850">
    <property type="entry name" value="RING/U-box"/>
    <property type="match status" value="1"/>
</dbReference>
<feature type="domain" description="U-box" evidence="14">
    <location>
        <begin position="1038"/>
        <end position="1112"/>
    </location>
</feature>
<comment type="similarity">
    <text evidence="4">Belongs to the ubiquitin conjugation factor E4 family.</text>
</comment>
<evidence type="ECO:0000256" key="3">
    <source>
        <dbReference type="ARBA" id="ARBA00004906"/>
    </source>
</evidence>
<dbReference type="EMBL" id="OE845627">
    <property type="protein sequence ID" value="CAD7607895.1"/>
    <property type="molecule type" value="Genomic_DNA"/>
</dbReference>
<sequence length="1125" mass="128006">MQCDRFSFFSKRRKTDETNENDFGIPMPETKSSRCSATEQELIDPCCSTSIESESNDTKRVPEENTLVLSSLLYHSPRYEYERELYWKSHYRPSEEAENFTKTNPASESIAQKSNSKKIHDNGGSSCEEDHSKELNNILEEIFHCTVNKNTTTDNVVILEEVSLMLPNCSLNSETMEQVLFERLLLGDPFIALLNKTVKSYKSYEHSIQKDVLLYLFECYTILSNKKYGSKQCCISNELSKIEELIFRNAGTALTQPDLYKGQDFQTQILRLFENEEGSDKHLKTFFHGVADRIVSDSENEELGLETLASVFCLSLDILHKDIAQKNLFTFNTRTFSILQVFAGIPHLAVILVKHSTPKNTSLGMAYSKTLFGSILCLSCLPKTIDGPYEYYDKPLSQSTTIIDSSVSMRLQAITEGVYNVFYILLKCSPKARHLILCWIGNCLHANVSRGKLSSSHAVTGGPFMCVTDGFMLNLTSVLLKLCKPLFADKEKLIRIDPTYCAASVSGDEESLQKGVHAKGLDSETCLIPVEGSRPCAANYSFVTECLFLVHQSLSLGFNVCFQNLMQLNQSIGELHNAHTQNSNMLQTLEERMKRLMTEYLSLRGALLETSAMEGMSHLHAATATWLVQVVVDVDSAEGREHYFPGSLRPVHFPLPEQASLTLVCVPEFLLENLASFLTFVRRFNPRTLEENAERFLNPILTLILTFMDAPHRMRNPHLRARMAECLESFLPHPEERNDLNQLNPNPFGCFHREQLFLTHPHRLHIVQSLLDVFVGIEMTGQNVQFEQKFNYRRPMYIIMNYLWNIEQHRQCFTRLAKEAEANMEATTPPLFLRFINLLMNDAVFLLDESLTNMAQLRTMQTARDAGEWVDVREQTQNERLMMHTGMIARFDNILGRETIHILELLTSEITSIFCHPTMVERIASMLNYFLYHLVGPNKKNFKVAFEFKVKDQKEYEFDPANTVLNICKIYVHLVDSDAFCSAVSQDGRSYSPQLFSLAEDVLVRIGGAALISDLQTVASKVSKLATQYQTDEAMLSDAPEEFLDPIMSTLMLDPVILPSSRTTVDRSTIARHLLSDQSDPFNRAPLTMDMVRSNDLLREQITAWVSEKRRSYNTALTMNMDAST</sequence>
<dbReference type="GO" id="GO:0006511">
    <property type="term" value="P:ubiquitin-dependent protein catabolic process"/>
    <property type="evidence" value="ECO:0007669"/>
    <property type="project" value="InterPro"/>
</dbReference>
<dbReference type="GO" id="GO:0005737">
    <property type="term" value="C:cytoplasm"/>
    <property type="evidence" value="ECO:0007669"/>
    <property type="project" value="UniProtKB-SubCell"/>
</dbReference>
<comment type="catalytic activity">
    <reaction evidence="1">
        <text>S-ubiquitinyl-[E2 ubiquitin-conjugating enzyme]-L-cysteine + [acceptor protein]-L-lysine = [E2 ubiquitin-conjugating enzyme]-L-cysteine + N(6)-ubiquitinyl-[acceptor protein]-L-lysine.</text>
        <dbReference type="EC" id="2.3.2.27"/>
    </reaction>
</comment>
<gene>
    <name evidence="15" type="ORF">TGEB3V08_LOCUS10261</name>
</gene>
<evidence type="ECO:0000256" key="9">
    <source>
        <dbReference type="ARBA" id="ARBA00022990"/>
    </source>
</evidence>
<protein>
    <recommendedName>
        <fullName evidence="11">Ubiquitin conjugation factor E4 A</fullName>
        <ecNumber evidence="5">2.3.2.27</ecNumber>
    </recommendedName>
</protein>
<dbReference type="GO" id="GO:0000209">
    <property type="term" value="P:protein polyubiquitination"/>
    <property type="evidence" value="ECO:0007669"/>
    <property type="project" value="TreeGrafter"/>
</dbReference>
<evidence type="ECO:0000256" key="6">
    <source>
        <dbReference type="ARBA" id="ARBA00022490"/>
    </source>
</evidence>
<reference evidence="15" key="1">
    <citation type="submission" date="2020-11" db="EMBL/GenBank/DDBJ databases">
        <authorList>
            <person name="Tran Van P."/>
        </authorList>
    </citation>
    <scope>NUCLEOTIDE SEQUENCE</scope>
</reference>
<feature type="coiled-coil region" evidence="12">
    <location>
        <begin position="579"/>
        <end position="606"/>
    </location>
</feature>
<organism evidence="15">
    <name type="scientific">Timema genevievae</name>
    <name type="common">Walking stick</name>
    <dbReference type="NCBI Taxonomy" id="629358"/>
    <lineage>
        <taxon>Eukaryota</taxon>
        <taxon>Metazoa</taxon>
        <taxon>Ecdysozoa</taxon>
        <taxon>Arthropoda</taxon>
        <taxon>Hexapoda</taxon>
        <taxon>Insecta</taxon>
        <taxon>Pterygota</taxon>
        <taxon>Neoptera</taxon>
        <taxon>Polyneoptera</taxon>
        <taxon>Phasmatodea</taxon>
        <taxon>Timematodea</taxon>
        <taxon>Timematoidea</taxon>
        <taxon>Timematidae</taxon>
        <taxon>Timema</taxon>
    </lineage>
</organism>
<dbReference type="GO" id="GO:0034450">
    <property type="term" value="F:ubiquitin-ubiquitin ligase activity"/>
    <property type="evidence" value="ECO:0007669"/>
    <property type="project" value="InterPro"/>
</dbReference>
<dbReference type="Gene3D" id="3.30.40.10">
    <property type="entry name" value="Zinc/RING finger domain, C3HC4 (zinc finger)"/>
    <property type="match status" value="1"/>
</dbReference>
<dbReference type="PANTHER" id="PTHR13931">
    <property type="entry name" value="UBIQUITINATION FACTOR E4"/>
    <property type="match status" value="1"/>
</dbReference>
<dbReference type="FunFam" id="3.30.40.10:FF:000055">
    <property type="entry name" value="Ubiquitin conjugation factor e4 a"/>
    <property type="match status" value="1"/>
</dbReference>
<dbReference type="AlphaFoldDB" id="A0A7R9K6Y7"/>
<dbReference type="UniPathway" id="UPA00143"/>
<evidence type="ECO:0000256" key="13">
    <source>
        <dbReference type="SAM" id="MobiDB-lite"/>
    </source>
</evidence>
<dbReference type="InterPro" id="IPR003613">
    <property type="entry name" value="Ubox_domain"/>
</dbReference>
<evidence type="ECO:0000256" key="2">
    <source>
        <dbReference type="ARBA" id="ARBA00004496"/>
    </source>
</evidence>
<dbReference type="InterPro" id="IPR013083">
    <property type="entry name" value="Znf_RING/FYVE/PHD"/>
</dbReference>
<dbReference type="PANTHER" id="PTHR13931:SF16">
    <property type="entry name" value="UBIQUITIN CONJUGATION FACTOR E4 A"/>
    <property type="match status" value="1"/>
</dbReference>
<evidence type="ECO:0000256" key="5">
    <source>
        <dbReference type="ARBA" id="ARBA00012483"/>
    </source>
</evidence>
<dbReference type="EC" id="2.3.2.27" evidence="5"/>
<keyword evidence="6" id="KW-0963">Cytoplasm</keyword>
<evidence type="ECO:0000256" key="10">
    <source>
        <dbReference type="ARBA" id="ARBA00037624"/>
    </source>
</evidence>
<dbReference type="GO" id="GO:0000151">
    <property type="term" value="C:ubiquitin ligase complex"/>
    <property type="evidence" value="ECO:0007669"/>
    <property type="project" value="InterPro"/>
</dbReference>
<keyword evidence="7" id="KW-0808">Transferase</keyword>
<accession>A0A7R9K6Y7</accession>
<evidence type="ECO:0000256" key="4">
    <source>
        <dbReference type="ARBA" id="ARBA00007434"/>
    </source>
</evidence>
<keyword evidence="9" id="KW-0007">Acetylation</keyword>
<comment type="subcellular location">
    <subcellularLocation>
        <location evidence="2">Cytoplasm</location>
    </subcellularLocation>
</comment>
<feature type="compositionally biased region" description="Polar residues" evidence="13">
    <location>
        <begin position="100"/>
        <end position="114"/>
    </location>
</feature>
<dbReference type="Pfam" id="PF04564">
    <property type="entry name" value="U-box"/>
    <property type="match status" value="1"/>
</dbReference>
<dbReference type="InterPro" id="IPR045132">
    <property type="entry name" value="UBE4"/>
</dbReference>
<dbReference type="PROSITE" id="PS51698">
    <property type="entry name" value="U_BOX"/>
    <property type="match status" value="1"/>
</dbReference>
<dbReference type="SMART" id="SM00504">
    <property type="entry name" value="Ubox"/>
    <property type="match status" value="1"/>
</dbReference>
<evidence type="ECO:0000313" key="15">
    <source>
        <dbReference type="EMBL" id="CAD7607895.1"/>
    </source>
</evidence>
<evidence type="ECO:0000256" key="8">
    <source>
        <dbReference type="ARBA" id="ARBA00022786"/>
    </source>
</evidence>
<keyword evidence="8" id="KW-0833">Ubl conjugation pathway</keyword>
<keyword evidence="12" id="KW-0175">Coiled coil</keyword>
<comment type="pathway">
    <text evidence="3">Protein modification; protein ubiquitination.</text>
</comment>
<dbReference type="Pfam" id="PF10408">
    <property type="entry name" value="Ufd2P_core"/>
    <property type="match status" value="1"/>
</dbReference>
<evidence type="ECO:0000259" key="14">
    <source>
        <dbReference type="PROSITE" id="PS51698"/>
    </source>
</evidence>